<accession>A0A094ZP94</accession>
<gene>
    <name evidence="1" type="ORF">MS3_03046</name>
</gene>
<proteinExistence type="predicted"/>
<organism evidence="1">
    <name type="scientific">Schistosoma haematobium</name>
    <name type="common">Blood fluke</name>
    <dbReference type="NCBI Taxonomy" id="6185"/>
    <lineage>
        <taxon>Eukaryota</taxon>
        <taxon>Metazoa</taxon>
        <taxon>Spiralia</taxon>
        <taxon>Lophotrochozoa</taxon>
        <taxon>Platyhelminthes</taxon>
        <taxon>Trematoda</taxon>
        <taxon>Digenea</taxon>
        <taxon>Strigeidida</taxon>
        <taxon>Schistosomatoidea</taxon>
        <taxon>Schistosomatidae</taxon>
        <taxon>Schistosoma</taxon>
    </lineage>
</organism>
<protein>
    <submittedName>
        <fullName evidence="1">Uncharacterized protein</fullName>
    </submittedName>
</protein>
<dbReference type="AlphaFoldDB" id="A0A094ZP94"/>
<evidence type="ECO:0000313" key="1">
    <source>
        <dbReference type="EMBL" id="KGB34814.1"/>
    </source>
</evidence>
<reference evidence="1" key="1">
    <citation type="journal article" date="2012" name="Nat. Genet.">
        <title>Whole-genome sequence of Schistosoma haematobium.</title>
        <authorList>
            <person name="Young N.D."/>
            <person name="Jex A.R."/>
            <person name="Li B."/>
            <person name="Liu S."/>
            <person name="Yang L."/>
            <person name="Xiong Z."/>
            <person name="Li Y."/>
            <person name="Cantacessi C."/>
            <person name="Hall R.S."/>
            <person name="Xu X."/>
            <person name="Chen F."/>
            <person name="Wu X."/>
            <person name="Zerlotini A."/>
            <person name="Oliveira G."/>
            <person name="Hofmann A."/>
            <person name="Zhang G."/>
            <person name="Fang X."/>
            <person name="Kang Y."/>
            <person name="Campbell B.E."/>
            <person name="Loukas A."/>
            <person name="Ranganathan S."/>
            <person name="Rollinson D."/>
            <person name="Rinaldi G."/>
            <person name="Brindley P.J."/>
            <person name="Yang H."/>
            <person name="Wang J."/>
            <person name="Wang J."/>
            <person name="Gasser R.B."/>
        </authorList>
    </citation>
    <scope>NUCLEOTIDE SEQUENCE [LARGE SCALE GENOMIC DNA]</scope>
</reference>
<name>A0A094ZP94_SCHHA</name>
<dbReference type="EMBL" id="KL250636">
    <property type="protein sequence ID" value="KGB34814.1"/>
    <property type="molecule type" value="Genomic_DNA"/>
</dbReference>
<feature type="non-terminal residue" evidence="1">
    <location>
        <position position="114"/>
    </location>
</feature>
<sequence>ICTETYFCSTFLFADSTKSKLCSCLLENSLSFDSLRFSIIRLGTDFTNLKVMFTVFDHDVISCSRSAMHLSSVVLETQSFSSSELPKTLCDKTRRFLVRSGLNIVSLWNLGGVT</sequence>
<feature type="non-terminal residue" evidence="1">
    <location>
        <position position="1"/>
    </location>
</feature>